<evidence type="ECO:0000313" key="2">
    <source>
        <dbReference type="EMBL" id="ACL18401.1"/>
    </source>
</evidence>
<dbReference type="Gene3D" id="3.40.50.150">
    <property type="entry name" value="Vaccinia Virus protein VP39"/>
    <property type="match status" value="1"/>
</dbReference>
<dbReference type="RefSeq" id="WP_015942699.1">
    <property type="nucleotide sequence ID" value="NC_011830.1"/>
</dbReference>
<dbReference type="EMBL" id="CP001336">
    <property type="protein sequence ID" value="ACL18401.1"/>
    <property type="molecule type" value="Genomic_DNA"/>
</dbReference>
<dbReference type="Proteomes" id="UP000007726">
    <property type="component" value="Chromosome"/>
</dbReference>
<dbReference type="PANTHER" id="PTHR43591">
    <property type="entry name" value="METHYLTRANSFERASE"/>
    <property type="match status" value="1"/>
</dbReference>
<dbReference type="InterPro" id="IPR013216">
    <property type="entry name" value="Methyltransf_11"/>
</dbReference>
<dbReference type="Pfam" id="PF08241">
    <property type="entry name" value="Methyltransf_11"/>
    <property type="match status" value="1"/>
</dbReference>
<keyword evidence="2" id="KW-0489">Methyltransferase</keyword>
<evidence type="ECO:0000313" key="3">
    <source>
        <dbReference type="Proteomes" id="UP000007726"/>
    </source>
</evidence>
<feature type="domain" description="Methyltransferase type 11" evidence="1">
    <location>
        <begin position="52"/>
        <end position="146"/>
    </location>
</feature>
<dbReference type="HOGENOM" id="CLU_037990_4_0_9"/>
<dbReference type="PANTHER" id="PTHR43591:SF24">
    <property type="entry name" value="2-METHOXY-6-POLYPRENYL-1,4-BENZOQUINOL METHYLASE, MITOCHONDRIAL"/>
    <property type="match status" value="1"/>
</dbReference>
<keyword evidence="2" id="KW-0808">Transferase</keyword>
<dbReference type="AlphaFoldDB" id="B8G0Y2"/>
<sequence length="257" mass="29221">MGISEAKAIGKRWSFCADGYNAIIQNEFSGELSKKWSDLLIGNAPCPAGKVLDVGTGPGFFALLMGSMGWDVHGIDCSEKMIETAVANAQKAGIDAEFSVMDSHSLDFPDNTFDYIVGRNVTWILYEPEKAFKEWLRVLKPGGRLLYLDGNWHYTLNEDWNAARKADEAEYREKYGTPPNSYRGDEKTEEEFKKLLYFNNILRPDWDTEQLPVFGYEKIKVTPRLNEEVYSEEKQLLYRSVPLFMVTADKASIPSKL</sequence>
<dbReference type="SUPFAM" id="SSF53335">
    <property type="entry name" value="S-adenosyl-L-methionine-dependent methyltransferases"/>
    <property type="match status" value="1"/>
</dbReference>
<dbReference type="InterPro" id="IPR029063">
    <property type="entry name" value="SAM-dependent_MTases_sf"/>
</dbReference>
<dbReference type="CDD" id="cd02440">
    <property type="entry name" value="AdoMet_MTases"/>
    <property type="match status" value="1"/>
</dbReference>
<proteinExistence type="predicted"/>
<dbReference type="GO" id="GO:0032259">
    <property type="term" value="P:methylation"/>
    <property type="evidence" value="ECO:0007669"/>
    <property type="project" value="UniProtKB-KW"/>
</dbReference>
<accession>B8G0Y2</accession>
<dbReference type="GO" id="GO:0008757">
    <property type="term" value="F:S-adenosylmethionine-dependent methyltransferase activity"/>
    <property type="evidence" value="ECO:0007669"/>
    <property type="project" value="InterPro"/>
</dbReference>
<dbReference type="KEGG" id="dhd:Dhaf_0334"/>
<reference evidence="2 3" key="1">
    <citation type="journal article" date="2012" name="BMC Microbiol.">
        <title>Genome sequence of Desulfitobacterium hafniense DCB-2, a Gram-positive anaerobe capable of dehalogenation and metal reduction.</title>
        <authorList>
            <person name="Kim S.H."/>
            <person name="Harzman C."/>
            <person name="Davis J.K."/>
            <person name="Hutcheson R."/>
            <person name="Broderick J.B."/>
            <person name="Marsh T.L."/>
            <person name="Tiedje J.M."/>
        </authorList>
    </citation>
    <scope>NUCLEOTIDE SEQUENCE [LARGE SCALE GENOMIC DNA]</scope>
    <source>
        <strain evidence="3">DSM 10664 / DCB-2</strain>
    </source>
</reference>
<gene>
    <name evidence="2" type="ordered locus">Dhaf_0334</name>
</gene>
<evidence type="ECO:0000259" key="1">
    <source>
        <dbReference type="Pfam" id="PF08241"/>
    </source>
</evidence>
<organism evidence="2 3">
    <name type="scientific">Desulfitobacterium hafniense (strain DSM 10664 / DCB-2)</name>
    <dbReference type="NCBI Taxonomy" id="272564"/>
    <lineage>
        <taxon>Bacteria</taxon>
        <taxon>Bacillati</taxon>
        <taxon>Bacillota</taxon>
        <taxon>Clostridia</taxon>
        <taxon>Eubacteriales</taxon>
        <taxon>Desulfitobacteriaceae</taxon>
        <taxon>Desulfitobacterium</taxon>
    </lineage>
</organism>
<name>B8G0Y2_DESHD</name>
<protein>
    <submittedName>
        <fullName evidence="2">Methyltransferase type 11</fullName>
    </submittedName>
</protein>